<gene>
    <name evidence="4" type="ORF">SNF14_14395</name>
</gene>
<dbReference type="Gene3D" id="2.130.10.10">
    <property type="entry name" value="YVTN repeat-like/Quinoprotein amine dehydrogenase"/>
    <property type="match status" value="2"/>
</dbReference>
<comment type="caution">
    <text evidence="4">The sequence shown here is derived from an EMBL/GenBank/DDBJ whole genome shotgun (WGS) entry which is preliminary data.</text>
</comment>
<dbReference type="InterPro" id="IPR036322">
    <property type="entry name" value="WD40_repeat_dom_sf"/>
</dbReference>
<name>A0ABU5ESJ4_9FLAO</name>
<dbReference type="InterPro" id="IPR015943">
    <property type="entry name" value="WD40/YVTN_repeat-like_dom_sf"/>
</dbReference>
<dbReference type="SMART" id="SM00320">
    <property type="entry name" value="WD40"/>
    <property type="match status" value="6"/>
</dbReference>
<sequence length="324" mass="37171">MKTNHSIILIVFLILVYGCKESREATEKERENWWLWTANWNPNNDQISAGGTQDTLRLFSSESYQLVYNIPLKGTITKTKWHPMKNILAISMQNEKSKSLILDPNSNDQIVLDSLDESGARAIGWNYNGELLATGDYSGILNIYNESGGIIKRIDTKQKGLMGLDWHPDKNIVTVVGERISIYDFDNDSIYDIKPRKEDVLMLCVAWHPNGRFFVTADYGDFENDYTPLLQFWSANGKNLKNIKKSKAEYRNLKWSGDGKTLATASESLRLWTENGDLLKESKSENLLWGIDWNKSDSKIVTTDEKGKIIIWDKELNQIQELTY</sequence>
<protein>
    <recommendedName>
        <fullName evidence="3">Translation initiation factor beta propellor-like domain-containing protein</fullName>
    </recommendedName>
</protein>
<keyword evidence="1" id="KW-0853">WD repeat</keyword>
<dbReference type="Proteomes" id="UP001285855">
    <property type="component" value="Unassembled WGS sequence"/>
</dbReference>
<reference evidence="4 5" key="1">
    <citation type="submission" date="2023-11" db="EMBL/GenBank/DDBJ databases">
        <title>Winogradskyella pelagius sp. nov., isolated from coastal sediment.</title>
        <authorList>
            <person name="Li F."/>
        </authorList>
    </citation>
    <scope>NUCLEOTIDE SEQUENCE [LARGE SCALE GENOMIC DNA]</scope>
    <source>
        <strain evidence="4 5">KCTC 23502</strain>
    </source>
</reference>
<evidence type="ECO:0000313" key="5">
    <source>
        <dbReference type="Proteomes" id="UP001285855"/>
    </source>
</evidence>
<dbReference type="PANTHER" id="PTHR22846">
    <property type="entry name" value="WD40 REPEAT PROTEIN"/>
    <property type="match status" value="1"/>
</dbReference>
<accession>A0ABU5ESJ4</accession>
<organism evidence="4 5">
    <name type="scientific">Winogradskyella aquimaris</name>
    <dbReference type="NCBI Taxonomy" id="864074"/>
    <lineage>
        <taxon>Bacteria</taxon>
        <taxon>Pseudomonadati</taxon>
        <taxon>Bacteroidota</taxon>
        <taxon>Flavobacteriia</taxon>
        <taxon>Flavobacteriales</taxon>
        <taxon>Flavobacteriaceae</taxon>
        <taxon>Winogradskyella</taxon>
    </lineage>
</organism>
<dbReference type="SUPFAM" id="SSF50978">
    <property type="entry name" value="WD40 repeat-like"/>
    <property type="match status" value="1"/>
</dbReference>
<evidence type="ECO:0000256" key="2">
    <source>
        <dbReference type="ARBA" id="ARBA00022737"/>
    </source>
</evidence>
<dbReference type="PROSITE" id="PS51257">
    <property type="entry name" value="PROKAR_LIPOPROTEIN"/>
    <property type="match status" value="1"/>
</dbReference>
<dbReference type="InterPro" id="IPR013979">
    <property type="entry name" value="TIF_beta_prop-like"/>
</dbReference>
<dbReference type="PANTHER" id="PTHR22846:SF2">
    <property type="entry name" value="F-BOX-LIKE_WD REPEAT-CONTAINING PROTEIN EBI"/>
    <property type="match status" value="1"/>
</dbReference>
<evidence type="ECO:0000313" key="4">
    <source>
        <dbReference type="EMBL" id="MDY2588530.1"/>
    </source>
</evidence>
<proteinExistence type="predicted"/>
<dbReference type="InterPro" id="IPR001680">
    <property type="entry name" value="WD40_rpt"/>
</dbReference>
<dbReference type="Pfam" id="PF08662">
    <property type="entry name" value="eIF2A"/>
    <property type="match status" value="1"/>
</dbReference>
<feature type="domain" description="Translation initiation factor beta propellor-like" evidence="3">
    <location>
        <begin position="153"/>
        <end position="276"/>
    </location>
</feature>
<keyword evidence="5" id="KW-1185">Reference proteome</keyword>
<keyword evidence="2" id="KW-0677">Repeat</keyword>
<evidence type="ECO:0000256" key="1">
    <source>
        <dbReference type="ARBA" id="ARBA00022574"/>
    </source>
</evidence>
<dbReference type="InterPro" id="IPR045183">
    <property type="entry name" value="Ebi-like"/>
</dbReference>
<dbReference type="RefSeq" id="WP_320556872.1">
    <property type="nucleotide sequence ID" value="NZ_JAXDAE010000028.1"/>
</dbReference>
<evidence type="ECO:0000259" key="3">
    <source>
        <dbReference type="Pfam" id="PF08662"/>
    </source>
</evidence>
<dbReference type="EMBL" id="JAXDAE010000028">
    <property type="protein sequence ID" value="MDY2588530.1"/>
    <property type="molecule type" value="Genomic_DNA"/>
</dbReference>